<evidence type="ECO:0000313" key="2">
    <source>
        <dbReference type="Proteomes" id="UP000037755"/>
    </source>
</evidence>
<dbReference type="STRING" id="1202724.AM493_10935"/>
<organism evidence="1 2">
    <name type="scientific">Flavobacterium akiainvivens</name>
    <dbReference type="NCBI Taxonomy" id="1202724"/>
    <lineage>
        <taxon>Bacteria</taxon>
        <taxon>Pseudomonadati</taxon>
        <taxon>Bacteroidota</taxon>
        <taxon>Flavobacteriia</taxon>
        <taxon>Flavobacteriales</taxon>
        <taxon>Flavobacteriaceae</taxon>
        <taxon>Flavobacterium</taxon>
    </lineage>
</organism>
<reference evidence="1 2" key="1">
    <citation type="submission" date="2015-08" db="EMBL/GenBank/DDBJ databases">
        <title>Whole genome sequence of Flavobacterium akiainvivens IK-1T, from decaying Wikstroemia oahuensis, an endemic Hawaiian shrub.</title>
        <authorList>
            <person name="Wan X."/>
            <person name="Hou S."/>
            <person name="Saito J."/>
            <person name="Donachie S."/>
        </authorList>
    </citation>
    <scope>NUCLEOTIDE SEQUENCE [LARGE SCALE GENOMIC DNA]</scope>
    <source>
        <strain evidence="1 2">IK-1</strain>
    </source>
</reference>
<comment type="caution">
    <text evidence="1">The sequence shown here is derived from an EMBL/GenBank/DDBJ whole genome shotgun (WGS) entry which is preliminary data.</text>
</comment>
<accession>A0A0M9VID7</accession>
<keyword evidence="2" id="KW-1185">Reference proteome</keyword>
<gene>
    <name evidence="1" type="ORF">AM493_10935</name>
</gene>
<dbReference type="PATRIC" id="fig|1202724.3.peg.2272"/>
<dbReference type="EMBL" id="LIYD01000005">
    <property type="protein sequence ID" value="KOS06492.1"/>
    <property type="molecule type" value="Genomic_DNA"/>
</dbReference>
<name>A0A0M9VID7_9FLAO</name>
<protein>
    <submittedName>
        <fullName evidence="1">Uncharacterized protein</fullName>
    </submittedName>
</protein>
<sequence>MAVGCQSQKTIATTEPMYKPLSEVQSVNMGAQNYNNKRFKTDTVYLEKPSKFKSFNDVNGVDMGAQNYNNRRFTTDTIYVERIEADSLKN</sequence>
<proteinExistence type="predicted"/>
<dbReference type="AlphaFoldDB" id="A0A0M9VID7"/>
<dbReference type="Proteomes" id="UP000037755">
    <property type="component" value="Unassembled WGS sequence"/>
</dbReference>
<evidence type="ECO:0000313" key="1">
    <source>
        <dbReference type="EMBL" id="KOS06492.1"/>
    </source>
</evidence>